<evidence type="ECO:0000256" key="4">
    <source>
        <dbReference type="ARBA" id="ARBA00022734"/>
    </source>
</evidence>
<accession>Q8WSW9</accession>
<keyword evidence="5" id="KW-1015">Disulfide bond</keyword>
<gene>
    <name evidence="8" type="primary">lec2c</name>
</gene>
<dbReference type="EMBL" id="AY057972">
    <property type="protein sequence ID" value="AAL29936.1"/>
    <property type="molecule type" value="Genomic_DNA"/>
</dbReference>
<dbReference type="GO" id="GO:0008083">
    <property type="term" value="F:growth factor activity"/>
    <property type="evidence" value="ECO:0007669"/>
    <property type="project" value="TreeGrafter"/>
</dbReference>
<reference evidence="8" key="1">
    <citation type="journal article" date="2002" name="Glycobiology">
        <title>Identification and characterization of a new family of C-type lectin-like genes from planaria Girardia tigrina.</title>
        <authorList>
            <person name="Shagin D.A."/>
            <person name="Barsova E.V."/>
            <person name="Bogdanova E."/>
            <person name="Britanova O.V."/>
            <person name="Gurskaya N."/>
            <person name="Lukyanov K.A."/>
            <person name="Matz M.V."/>
            <person name="Punkova N.I."/>
            <person name="Usman N.Y."/>
            <person name="Kopantzev E.P."/>
            <person name="Salo E."/>
            <person name="Lukyanov S.A."/>
        </authorList>
    </citation>
    <scope>NUCLEOTIDE SEQUENCE</scope>
</reference>
<feature type="domain" description="C-type lectin" evidence="7">
    <location>
        <begin position="285"/>
        <end position="388"/>
    </location>
</feature>
<dbReference type="InterPro" id="IPR018378">
    <property type="entry name" value="C-type_lectin_CS"/>
</dbReference>
<dbReference type="Pfam" id="PF00059">
    <property type="entry name" value="Lectin_C"/>
    <property type="match status" value="5"/>
</dbReference>
<evidence type="ECO:0000313" key="8">
    <source>
        <dbReference type="EMBL" id="AAL29936.1"/>
    </source>
</evidence>
<evidence type="ECO:0000256" key="6">
    <source>
        <dbReference type="SAM" id="SignalP"/>
    </source>
</evidence>
<dbReference type="PROSITE" id="PS00615">
    <property type="entry name" value="C_TYPE_LECTIN_1"/>
    <property type="match status" value="3"/>
</dbReference>
<feature type="domain" description="C-type lectin" evidence="7">
    <location>
        <begin position="150"/>
        <end position="266"/>
    </location>
</feature>
<dbReference type="InterPro" id="IPR016186">
    <property type="entry name" value="C-type_lectin-like/link_sf"/>
</dbReference>
<sequence length="652" mass="74129">MNNFILVTIFLTIVGNCRSDIDANTLFVTKVLVTYNEAIQSCKARGMVLVRVTSAEDNTIVNGYANKVLADTYWIDGNDHTNEGTWVDARGNQLPYKNFAPHEPNGNKNENCLMVYRVNRMWNDLNCVARIWAICQRDPSQLYLGNQIEIEGSGLIVSRGKMTFADAQEYCSNRGMKMVKIGHALDNAVVHSFARETYSDYYWIDANDIVNEGKWVDADGKELVHKNFHPGEPKGGRGENCGHGYLTVDGLWNDFPCSYQLWAICYKEDNRNTNADPNTIIASHERLTFYEAQDYCKGLGLKMAKANSAAESGMIHGFTRRVYLDLYWLDGNDAKVEGKWVDSDDVELKHKGFYPGEPNGGRNENCINGYLLHDALWNDLPCTYKNLFALCYKDGLTMPYMDDYEVNVDNLMISTERYTYNEALQYCRTRGTQLVRIKNEASKGFLAAFAKKIVADYYWIDGNDHTSEGTWVDANGRLMTYKNWANNEPNGGRGENCIISHNNLEGAWWDIPCSNKYFAVCSRNPYEGDSSLDVHYTKAKMTFDGAMAYCKSIGLKMIRIKDPETDRLINGGSLKHKVCSYWIDGNDNEQEDRWVDADKTELSYKNFASGEPSGGREKNCLIVNKTGQWFAESCRKLNRVVCYGNLKRILKF</sequence>
<dbReference type="Gene3D" id="3.10.100.10">
    <property type="entry name" value="Mannose-Binding Protein A, subunit A"/>
    <property type="match status" value="5"/>
</dbReference>
<evidence type="ECO:0000259" key="7">
    <source>
        <dbReference type="PROSITE" id="PS50041"/>
    </source>
</evidence>
<organism evidence="8">
    <name type="scientific">Girardia tigrina</name>
    <name type="common">Planarian</name>
    <name type="synonym">Dugesia tigrina</name>
    <dbReference type="NCBI Taxonomy" id="6162"/>
    <lineage>
        <taxon>Eukaryota</taxon>
        <taxon>Metazoa</taxon>
        <taxon>Spiralia</taxon>
        <taxon>Lophotrochozoa</taxon>
        <taxon>Platyhelminthes</taxon>
        <taxon>Rhabditophora</taxon>
        <taxon>Seriata</taxon>
        <taxon>Tricladida</taxon>
        <taxon>Continenticola</taxon>
        <taxon>Geoplanoidea</taxon>
        <taxon>Dugesiidae</taxon>
        <taxon>Girardia</taxon>
    </lineage>
</organism>
<dbReference type="PANTHER" id="PTHR22799">
    <property type="entry name" value="TETRANECTIN-RELATED"/>
    <property type="match status" value="1"/>
</dbReference>
<keyword evidence="3 6" id="KW-0732">Signal</keyword>
<feature type="signal peptide" evidence="6">
    <location>
        <begin position="1"/>
        <end position="19"/>
    </location>
</feature>
<evidence type="ECO:0000256" key="1">
    <source>
        <dbReference type="ARBA" id="ARBA00004613"/>
    </source>
</evidence>
<feature type="domain" description="C-type lectin" evidence="7">
    <location>
        <begin position="413"/>
        <end position="522"/>
    </location>
</feature>
<dbReference type="CDD" id="cd03592">
    <property type="entry name" value="CLECT_selectins_like"/>
    <property type="match status" value="4"/>
</dbReference>
<protein>
    <submittedName>
        <fullName evidence="8">Lectin 2c</fullName>
    </submittedName>
</protein>
<dbReference type="GO" id="GO:0030246">
    <property type="term" value="F:carbohydrate binding"/>
    <property type="evidence" value="ECO:0007669"/>
    <property type="project" value="UniProtKB-KW"/>
</dbReference>
<dbReference type="InterPro" id="IPR016187">
    <property type="entry name" value="CTDL_fold"/>
</dbReference>
<evidence type="ECO:0000256" key="2">
    <source>
        <dbReference type="ARBA" id="ARBA00022525"/>
    </source>
</evidence>
<dbReference type="PROSITE" id="PS50041">
    <property type="entry name" value="C_TYPE_LECTIN_2"/>
    <property type="match status" value="5"/>
</dbReference>
<keyword evidence="4" id="KW-0430">Lectin</keyword>
<evidence type="ECO:0000256" key="3">
    <source>
        <dbReference type="ARBA" id="ARBA00022729"/>
    </source>
</evidence>
<feature type="chain" id="PRO_5004316106" evidence="6">
    <location>
        <begin position="20"/>
        <end position="652"/>
    </location>
</feature>
<keyword evidence="2" id="KW-0964">Secreted</keyword>
<feature type="domain" description="C-type lectin" evidence="7">
    <location>
        <begin position="535"/>
        <end position="643"/>
    </location>
</feature>
<name>Q8WSW9_GIRTI</name>
<dbReference type="InterPro" id="IPR001304">
    <property type="entry name" value="C-type_lectin-like"/>
</dbReference>
<comment type="subcellular location">
    <subcellularLocation>
        <location evidence="1">Secreted</location>
    </subcellularLocation>
</comment>
<dbReference type="SUPFAM" id="SSF56436">
    <property type="entry name" value="C-type lectin-like"/>
    <property type="match status" value="5"/>
</dbReference>
<dbReference type="AlphaFoldDB" id="Q8WSW9"/>
<dbReference type="PANTHER" id="PTHR22799:SF1">
    <property type="entry name" value="C-TYPE LECTIN DOMAIN FAMILY 11 MEMBER A"/>
    <property type="match status" value="1"/>
</dbReference>
<feature type="domain" description="C-type lectin" evidence="7">
    <location>
        <begin position="21"/>
        <end position="136"/>
    </location>
</feature>
<dbReference type="SMART" id="SM00034">
    <property type="entry name" value="CLECT"/>
    <property type="match status" value="5"/>
</dbReference>
<evidence type="ECO:0000256" key="5">
    <source>
        <dbReference type="ARBA" id="ARBA00023157"/>
    </source>
</evidence>
<dbReference type="GO" id="GO:0005615">
    <property type="term" value="C:extracellular space"/>
    <property type="evidence" value="ECO:0007669"/>
    <property type="project" value="TreeGrafter"/>
</dbReference>
<dbReference type="InterPro" id="IPR033991">
    <property type="entry name" value="Selectin_CTLD"/>
</dbReference>
<proteinExistence type="predicted"/>
<dbReference type="InterPro" id="IPR051663">
    <property type="entry name" value="CLec_Tetranectin-domain"/>
</dbReference>